<name>A0ABT2WIV3_9BACI</name>
<reference evidence="2 3" key="1">
    <citation type="submission" date="2022-10" db="EMBL/GenBank/DDBJ databases">
        <title>Description of Fervidibacillus gen. nov. in the family Fervidibacillaceae fam. nov. with two species, Fervidibacillus albus sp. nov., and Fervidibacillus halotolerans sp. nov., isolated from tidal flat sediments.</title>
        <authorList>
            <person name="Kwon K.K."/>
            <person name="Yang S.-H."/>
        </authorList>
    </citation>
    <scope>NUCLEOTIDE SEQUENCE [LARGE SCALE GENOMIC DNA]</scope>
    <source>
        <strain evidence="2 3">DSM 23332</strain>
    </source>
</reference>
<protein>
    <submittedName>
        <fullName evidence="2">DUF3307 domain-containing protein</fullName>
    </submittedName>
</protein>
<proteinExistence type="predicted"/>
<dbReference type="InterPro" id="IPR021737">
    <property type="entry name" value="Phage_phiKZ_Orf197"/>
</dbReference>
<comment type="caution">
    <text evidence="2">The sequence shown here is derived from an EMBL/GenBank/DDBJ whole genome shotgun (WGS) entry which is preliminary data.</text>
</comment>
<sequence length="111" mass="12240">MTFLILMFAHLLADYPLQGEFLANFKGKNFIVLFSHAGIWTGCIAVAGYLIGFDVGYLDVALLFSVHTIADYLKAANKLWYKKLDSLKGGLLSDQLIHVGQILLFIAMNAG</sequence>
<keyword evidence="1" id="KW-0812">Transmembrane</keyword>
<keyword evidence="3" id="KW-1185">Reference proteome</keyword>
<dbReference type="Proteomes" id="UP001208656">
    <property type="component" value="Unassembled WGS sequence"/>
</dbReference>
<dbReference type="Pfam" id="PF11750">
    <property type="entry name" value="DUF3307"/>
    <property type="match status" value="1"/>
</dbReference>
<feature type="transmembrane region" description="Helical" evidence="1">
    <location>
        <begin position="29"/>
        <end position="51"/>
    </location>
</feature>
<organism evidence="2 3">
    <name type="scientific">Pallidibacillus thermolactis</name>
    <dbReference type="NCBI Taxonomy" id="251051"/>
    <lineage>
        <taxon>Bacteria</taxon>
        <taxon>Bacillati</taxon>
        <taxon>Bacillota</taxon>
        <taxon>Bacilli</taxon>
        <taxon>Bacillales</taxon>
        <taxon>Bacillaceae</taxon>
        <taxon>Pallidibacillus</taxon>
    </lineage>
</organism>
<evidence type="ECO:0000313" key="2">
    <source>
        <dbReference type="EMBL" id="MCU9594629.1"/>
    </source>
</evidence>
<dbReference type="EMBL" id="JAOUSE010000025">
    <property type="protein sequence ID" value="MCU9594629.1"/>
    <property type="molecule type" value="Genomic_DNA"/>
</dbReference>
<keyword evidence="1" id="KW-0472">Membrane</keyword>
<keyword evidence="1" id="KW-1133">Transmembrane helix</keyword>
<evidence type="ECO:0000313" key="3">
    <source>
        <dbReference type="Proteomes" id="UP001208656"/>
    </source>
</evidence>
<evidence type="ECO:0000256" key="1">
    <source>
        <dbReference type="SAM" id="Phobius"/>
    </source>
</evidence>
<gene>
    <name evidence="2" type="ORF">OEV82_09185</name>
</gene>
<accession>A0ABT2WIV3</accession>
<dbReference type="RefSeq" id="WP_263061697.1">
    <property type="nucleotide sequence ID" value="NZ_JAOUSE010000025.1"/>
</dbReference>